<comment type="subcellular location">
    <subcellularLocation>
        <location evidence="1">Mitochondrion</location>
    </subcellularLocation>
</comment>
<evidence type="ECO:0000313" key="9">
    <source>
        <dbReference type="Proteomes" id="UP000236544"/>
    </source>
</evidence>
<protein>
    <recommendedName>
        <fullName evidence="7">Small ribosomal subunit protein mS29</fullName>
    </recommendedName>
</protein>
<dbReference type="InterPro" id="IPR019368">
    <property type="entry name" value="Ribosomal_mS29"/>
</dbReference>
<gene>
    <name evidence="8" type="ORF">LAQU0_S08e03708g</name>
</gene>
<dbReference type="Pfam" id="PF10236">
    <property type="entry name" value="DAP3"/>
    <property type="match status" value="1"/>
</dbReference>
<dbReference type="Gene3D" id="3.40.50.300">
    <property type="entry name" value="P-loop containing nucleotide triphosphate hydrolases"/>
    <property type="match status" value="1"/>
</dbReference>
<keyword evidence="9" id="KW-1185">Reference proteome</keyword>
<dbReference type="PIRSF" id="PIRSF036996">
    <property type="entry name" value="RSM23"/>
    <property type="match status" value="1"/>
</dbReference>
<dbReference type="Proteomes" id="UP000236544">
    <property type="component" value="Unassembled WGS sequence"/>
</dbReference>
<name>A0A0P1KSJ0_9SACH</name>
<dbReference type="InterPro" id="IPR017082">
    <property type="entry name" value="Ribosomal_mS29_fun"/>
</dbReference>
<reference evidence="9" key="1">
    <citation type="submission" date="2015-10" db="EMBL/GenBank/DDBJ databases">
        <authorList>
            <person name="Devillers H."/>
        </authorList>
    </citation>
    <scope>NUCLEOTIDE SEQUENCE [LARGE SCALE GENOMIC DNA]</scope>
</reference>
<dbReference type="AlphaFoldDB" id="A0A0P1KSJ0"/>
<evidence type="ECO:0000256" key="4">
    <source>
        <dbReference type="ARBA" id="ARBA00022980"/>
    </source>
</evidence>
<keyword evidence="5" id="KW-0496">Mitochondrion</keyword>
<dbReference type="PANTHER" id="PTHR12810">
    <property type="entry name" value="MITOCHONDRIAL 28S RIBOSOMAL PROTEIN S29"/>
    <property type="match status" value="1"/>
</dbReference>
<dbReference type="PANTHER" id="PTHR12810:SF0">
    <property type="entry name" value="SMALL RIBOSOMAL SUBUNIT PROTEIN MS29"/>
    <property type="match status" value="1"/>
</dbReference>
<evidence type="ECO:0000256" key="1">
    <source>
        <dbReference type="ARBA" id="ARBA00004173"/>
    </source>
</evidence>
<comment type="similarity">
    <text evidence="2">Belongs to the mitochondrion-specific ribosomal protein mS29 family.</text>
</comment>
<evidence type="ECO:0000313" key="8">
    <source>
        <dbReference type="EMBL" id="CUS23172.1"/>
    </source>
</evidence>
<dbReference type="OrthoDB" id="274828at2759"/>
<dbReference type="InterPro" id="IPR027417">
    <property type="entry name" value="P-loop_NTPase"/>
</dbReference>
<dbReference type="SUPFAM" id="SSF52540">
    <property type="entry name" value="P-loop containing nucleoside triphosphate hydrolases"/>
    <property type="match status" value="1"/>
</dbReference>
<accession>A0A0P1KSJ0</accession>
<keyword evidence="4" id="KW-0689">Ribosomal protein</keyword>
<dbReference type="EMBL" id="LN890539">
    <property type="protein sequence ID" value="CUS23172.1"/>
    <property type="molecule type" value="Genomic_DNA"/>
</dbReference>
<evidence type="ECO:0000256" key="2">
    <source>
        <dbReference type="ARBA" id="ARBA00009863"/>
    </source>
</evidence>
<proteinExistence type="inferred from homology"/>
<dbReference type="GO" id="GO:0005763">
    <property type="term" value="C:mitochondrial small ribosomal subunit"/>
    <property type="evidence" value="ECO:0007669"/>
    <property type="project" value="InterPro"/>
</dbReference>
<organism evidence="8 9">
    <name type="scientific">Lachancea quebecensis</name>
    <dbReference type="NCBI Taxonomy" id="1654605"/>
    <lineage>
        <taxon>Eukaryota</taxon>
        <taxon>Fungi</taxon>
        <taxon>Dikarya</taxon>
        <taxon>Ascomycota</taxon>
        <taxon>Saccharomycotina</taxon>
        <taxon>Saccharomycetes</taxon>
        <taxon>Saccharomycetales</taxon>
        <taxon>Saccharomycetaceae</taxon>
        <taxon>Lachancea</taxon>
    </lineage>
</organism>
<dbReference type="GO" id="GO:0032543">
    <property type="term" value="P:mitochondrial translation"/>
    <property type="evidence" value="ECO:0007669"/>
    <property type="project" value="InterPro"/>
</dbReference>
<evidence type="ECO:0000256" key="3">
    <source>
        <dbReference type="ARBA" id="ARBA00022946"/>
    </source>
</evidence>
<sequence length="438" mass="48942">MSRIGVRNLSSSSLRAAAPTRGKVQGFAKKVTGAKTTGKRVSAGSLYKPWQQTVATTKLNKNAFPVEVPIFKPSEISQCVDQVMSFSNAHYKYLYTLGSFKQNQFNELFPRPIAMVRRDTTEKLFNLLKNSPDRKFILTGESGIGKSVLLSQVHSLAFEEKALVINISYPELFLDGTNDFFHDGVSYVQPMYLKRLLEKILKANDRGLLSSIPISGNYKFANADPKDSASRKFVQITSGKSTLLDLLSIKTSPRNRGDLFQAVIQELSKQTKVPVVFTVDNFSRIISEPNSAYKNANNERIHVLDLLLGKTIMEIVSGKISFSHKLSAVVLATSGCDKTNRTLPVGLKKLPHDPYISRKHYDHDLACLLSKGNIKEFSVSKLSKLELKTLMEFYYKAEIVLSKDTNEKTAEQVVDEKYLLSGNGNPRELLKSLVLQFS</sequence>
<dbReference type="GO" id="GO:0003735">
    <property type="term" value="F:structural constituent of ribosome"/>
    <property type="evidence" value="ECO:0007669"/>
    <property type="project" value="TreeGrafter"/>
</dbReference>
<evidence type="ECO:0000256" key="6">
    <source>
        <dbReference type="ARBA" id="ARBA00023274"/>
    </source>
</evidence>
<evidence type="ECO:0000256" key="5">
    <source>
        <dbReference type="ARBA" id="ARBA00023128"/>
    </source>
</evidence>
<evidence type="ECO:0000256" key="7">
    <source>
        <dbReference type="ARBA" id="ARBA00035140"/>
    </source>
</evidence>
<keyword evidence="3" id="KW-0809">Transit peptide</keyword>
<keyword evidence="6" id="KW-0687">Ribonucleoprotein</keyword>